<dbReference type="EMBL" id="KB456269">
    <property type="protein sequence ID" value="EMF09380.1"/>
    <property type="molecule type" value="Genomic_DNA"/>
</dbReference>
<gene>
    <name evidence="1" type="ORF">SEPMUDRAFT_128078</name>
</gene>
<sequence>MTDEQLVYAVVEGRGQMQGREDSVMVAALPLALPGSELQQPLEIRTSSQQELTTAIVRLGGSLLYPNYLGRDHDLVEAIAATSATEGLADSPISPIHTITARNTTISATHR</sequence>
<organism evidence="1 2">
    <name type="scientific">Sphaerulina musiva (strain SO2202)</name>
    <name type="common">Poplar stem canker fungus</name>
    <name type="synonym">Septoria musiva</name>
    <dbReference type="NCBI Taxonomy" id="692275"/>
    <lineage>
        <taxon>Eukaryota</taxon>
        <taxon>Fungi</taxon>
        <taxon>Dikarya</taxon>
        <taxon>Ascomycota</taxon>
        <taxon>Pezizomycotina</taxon>
        <taxon>Dothideomycetes</taxon>
        <taxon>Dothideomycetidae</taxon>
        <taxon>Mycosphaerellales</taxon>
        <taxon>Mycosphaerellaceae</taxon>
        <taxon>Sphaerulina</taxon>
    </lineage>
</organism>
<name>N1QDE1_SPHMS</name>
<dbReference type="Proteomes" id="UP000016931">
    <property type="component" value="Unassembled WGS sequence"/>
</dbReference>
<evidence type="ECO:0000313" key="1">
    <source>
        <dbReference type="EMBL" id="EMF09380.1"/>
    </source>
</evidence>
<keyword evidence="2" id="KW-1185">Reference proteome</keyword>
<dbReference type="AlphaFoldDB" id="N1QDE1"/>
<accession>N1QDE1</accession>
<proteinExistence type="predicted"/>
<reference evidence="1 2" key="1">
    <citation type="journal article" date="2012" name="PLoS Pathog.">
        <title>Diverse lifestyles and strategies of plant pathogenesis encoded in the genomes of eighteen Dothideomycetes fungi.</title>
        <authorList>
            <person name="Ohm R.A."/>
            <person name="Feau N."/>
            <person name="Henrissat B."/>
            <person name="Schoch C.L."/>
            <person name="Horwitz B.A."/>
            <person name="Barry K.W."/>
            <person name="Condon B.J."/>
            <person name="Copeland A.C."/>
            <person name="Dhillon B."/>
            <person name="Glaser F."/>
            <person name="Hesse C.N."/>
            <person name="Kosti I."/>
            <person name="LaButti K."/>
            <person name="Lindquist E.A."/>
            <person name="Lucas S."/>
            <person name="Salamov A.A."/>
            <person name="Bradshaw R.E."/>
            <person name="Ciuffetti L."/>
            <person name="Hamelin R.C."/>
            <person name="Kema G.H.J."/>
            <person name="Lawrence C."/>
            <person name="Scott J.A."/>
            <person name="Spatafora J.W."/>
            <person name="Turgeon B.G."/>
            <person name="de Wit P.J.G.M."/>
            <person name="Zhong S."/>
            <person name="Goodwin S.B."/>
            <person name="Grigoriev I.V."/>
        </authorList>
    </citation>
    <scope>NUCLEOTIDE SEQUENCE [LARGE SCALE GENOMIC DNA]</scope>
    <source>
        <strain evidence="1 2">SO2202</strain>
    </source>
</reference>
<dbReference type="RefSeq" id="XP_016757501.1">
    <property type="nucleotide sequence ID" value="XM_016902188.1"/>
</dbReference>
<dbReference type="GeneID" id="27899325"/>
<evidence type="ECO:0000313" key="2">
    <source>
        <dbReference type="Proteomes" id="UP000016931"/>
    </source>
</evidence>
<dbReference type="HOGENOM" id="CLU_2160000_0_0_1"/>
<protein>
    <submittedName>
        <fullName evidence="1">Uncharacterized protein</fullName>
    </submittedName>
</protein>